<accession>A0A7S3V8H8</accession>
<evidence type="ECO:0000256" key="1">
    <source>
        <dbReference type="SAM" id="MobiDB-lite"/>
    </source>
</evidence>
<name>A0A7S3V8H8_9STRA</name>
<feature type="compositionally biased region" description="Low complexity" evidence="1">
    <location>
        <begin position="83"/>
        <end position="99"/>
    </location>
</feature>
<organism evidence="2">
    <name type="scientific">Chaetoceros debilis</name>
    <dbReference type="NCBI Taxonomy" id="122233"/>
    <lineage>
        <taxon>Eukaryota</taxon>
        <taxon>Sar</taxon>
        <taxon>Stramenopiles</taxon>
        <taxon>Ochrophyta</taxon>
        <taxon>Bacillariophyta</taxon>
        <taxon>Coscinodiscophyceae</taxon>
        <taxon>Chaetocerotophycidae</taxon>
        <taxon>Chaetocerotales</taxon>
        <taxon>Chaetocerotaceae</taxon>
        <taxon>Chaetoceros</taxon>
    </lineage>
</organism>
<feature type="region of interest" description="Disordered" evidence="1">
    <location>
        <begin position="73"/>
        <end position="99"/>
    </location>
</feature>
<dbReference type="Gene3D" id="3.40.1740.10">
    <property type="entry name" value="VC0467-like"/>
    <property type="match status" value="2"/>
</dbReference>
<dbReference type="EMBL" id="HBIO01010726">
    <property type="protein sequence ID" value="CAE0463471.1"/>
    <property type="molecule type" value="Transcribed_RNA"/>
</dbReference>
<dbReference type="Pfam" id="PF02622">
    <property type="entry name" value="DUF179"/>
    <property type="match status" value="1"/>
</dbReference>
<evidence type="ECO:0008006" key="3">
    <source>
        <dbReference type="Google" id="ProtNLM"/>
    </source>
</evidence>
<dbReference type="InterPro" id="IPR003774">
    <property type="entry name" value="AlgH-like"/>
</dbReference>
<sequence length="606" mass="67334">MTYWYAFLLQLFAFLGTLSVTMSFGTPISFITLLQSRKIGPDSRPSLLYGQVDEGVDDDWRNFRAKLVMQERNDNRDQDDLNTSTSTTSSESTAGISTSNSWAYETDGQTIEKGSIILSRPLPEDDDSNVEAGLFQQYFHKSIILVLEHNDGLFTKGIILNRPSNLLLSDDDFVNADGTPLEESSSYNQWKAWFGGEVNGIADEEPEIICLHSLPDKPEDEESEVIMKDIKITSLEGARSLVKDGHAKATDFLTFIGYCGWDRSQLSDEISNNNWYIVAADSKTLLNELKNNDVNVNDDILNTGIESWSVLMKMIGRGDEIVQIEDSFDDLMLKEWTKERLIFPSDEEEGDKLDGFIQKATSSRDFGTEVGVGTMLRSSSFASSYNPFLLSDQEYHQSTLLIIQDDEEMSVGVILNLPSASAIALEFEDTKTGGESSHVIPMRYGGRYSDASDDDSLLWFHCNDDLKRKKVGSRLGPDGSFIWTVTPEDAANAIATGVARAEDFIAVSGLSVWEKAIGGLAGGIKGEVNNNLFEVVDKESVECVWDILLQQEVMTKKTAAENLSLINTAWCEGAPEDSMQPSLDAPVNRLAFRALQKWISAFLIDR</sequence>
<gene>
    <name evidence="2" type="ORF">CDEB00056_LOCUS8312</name>
</gene>
<dbReference type="PANTHER" id="PTHR31984:SF17">
    <property type="entry name" value="TRANSCRIPTIONAL REGULATOR"/>
    <property type="match status" value="1"/>
</dbReference>
<protein>
    <recommendedName>
        <fullName evidence="3">YqgE/AlgH family protein</fullName>
    </recommendedName>
</protein>
<dbReference type="SUPFAM" id="SSF143456">
    <property type="entry name" value="VC0467-like"/>
    <property type="match status" value="1"/>
</dbReference>
<proteinExistence type="predicted"/>
<dbReference type="AlphaFoldDB" id="A0A7S3V8H8"/>
<reference evidence="2" key="1">
    <citation type="submission" date="2021-01" db="EMBL/GenBank/DDBJ databases">
        <authorList>
            <person name="Corre E."/>
            <person name="Pelletier E."/>
            <person name="Niang G."/>
            <person name="Scheremetjew M."/>
            <person name="Finn R."/>
            <person name="Kale V."/>
            <person name="Holt S."/>
            <person name="Cochrane G."/>
            <person name="Meng A."/>
            <person name="Brown T."/>
            <person name="Cohen L."/>
        </authorList>
    </citation>
    <scope>NUCLEOTIDE SEQUENCE</scope>
    <source>
        <strain evidence="2">MM31A-1</strain>
    </source>
</reference>
<dbReference type="PANTHER" id="PTHR31984">
    <property type="entry name" value="TRANSPORTER, PUTATIVE (DUF179)-RELATED"/>
    <property type="match status" value="1"/>
</dbReference>
<evidence type="ECO:0000313" key="2">
    <source>
        <dbReference type="EMBL" id="CAE0463471.1"/>
    </source>
</evidence>